<keyword evidence="2" id="KW-1185">Reference proteome</keyword>
<proteinExistence type="predicted"/>
<dbReference type="Pfam" id="PF13489">
    <property type="entry name" value="Methyltransf_23"/>
    <property type="match status" value="1"/>
</dbReference>
<sequence length="281" mass="32088">MRLLSEPRPEYVEQCLSCGSAFFYFGASNKVSHNDQYSDEARYERYIEHANESSMAQRHEETLETLRLLLTDVEDPTLFDVGAGVGNFLAKARERGFRIAGNEVSQPAIDQCRRRHDIRLALGDNLQAIAANFGGHDAVTMWCVIAHVDDPDEFLRGARALLRPGGVLFLSTPRYCTIDRVALMLRRLTRDRYRSVFDRRINEKHRRQYSRRGIEALLLRERFMPIAIKSEIGYGLRMESYLDSIGFPRFLSKPIGRALEVSAKAGFLPRNVLNVYARAVG</sequence>
<dbReference type="Proteomes" id="UP001300745">
    <property type="component" value="Unassembled WGS sequence"/>
</dbReference>
<dbReference type="InterPro" id="IPR029063">
    <property type="entry name" value="SAM-dependent_MTases_sf"/>
</dbReference>
<reference evidence="1 2" key="1">
    <citation type="submission" date="2022-11" db="EMBL/GenBank/DDBJ databases">
        <title>Mycobacterium sp. nov.</title>
        <authorList>
            <person name="Papic B."/>
            <person name="Spicic S."/>
            <person name="Duvnjak S."/>
        </authorList>
    </citation>
    <scope>NUCLEOTIDE SEQUENCE [LARGE SCALE GENOMIC DNA]</scope>
    <source>
        <strain evidence="1 2">CVI_P4</strain>
    </source>
</reference>
<protein>
    <submittedName>
        <fullName evidence="1">Class I SAM-dependent methyltransferase</fullName>
    </submittedName>
</protein>
<keyword evidence="1" id="KW-0808">Transferase</keyword>
<dbReference type="RefSeq" id="WP_266001042.1">
    <property type="nucleotide sequence ID" value="NZ_JAPJDN010000060.1"/>
</dbReference>
<dbReference type="GO" id="GO:0008168">
    <property type="term" value="F:methyltransferase activity"/>
    <property type="evidence" value="ECO:0007669"/>
    <property type="project" value="UniProtKB-KW"/>
</dbReference>
<dbReference type="SUPFAM" id="SSF53335">
    <property type="entry name" value="S-adenosyl-L-methionine-dependent methyltransferases"/>
    <property type="match status" value="1"/>
</dbReference>
<dbReference type="PANTHER" id="PTHR43861">
    <property type="entry name" value="TRANS-ACONITATE 2-METHYLTRANSFERASE-RELATED"/>
    <property type="match status" value="1"/>
</dbReference>
<evidence type="ECO:0000313" key="2">
    <source>
        <dbReference type="Proteomes" id="UP001300745"/>
    </source>
</evidence>
<keyword evidence="1" id="KW-0489">Methyltransferase</keyword>
<dbReference type="Gene3D" id="3.40.50.150">
    <property type="entry name" value="Vaccinia Virus protein VP39"/>
    <property type="match status" value="1"/>
</dbReference>
<dbReference type="GO" id="GO:0032259">
    <property type="term" value="P:methylation"/>
    <property type="evidence" value="ECO:0007669"/>
    <property type="project" value="UniProtKB-KW"/>
</dbReference>
<dbReference type="PANTHER" id="PTHR43861:SF6">
    <property type="entry name" value="METHYLTRANSFERASE TYPE 11"/>
    <property type="match status" value="1"/>
</dbReference>
<name>A0ABT3SNN6_9MYCO</name>
<gene>
    <name evidence="1" type="ORF">ORI27_31140</name>
</gene>
<dbReference type="CDD" id="cd02440">
    <property type="entry name" value="AdoMet_MTases"/>
    <property type="match status" value="1"/>
</dbReference>
<organism evidence="1 2">
    <name type="scientific">Mycobacterium pinniadriaticum</name>
    <dbReference type="NCBI Taxonomy" id="2994102"/>
    <lineage>
        <taxon>Bacteria</taxon>
        <taxon>Bacillati</taxon>
        <taxon>Actinomycetota</taxon>
        <taxon>Actinomycetes</taxon>
        <taxon>Mycobacteriales</taxon>
        <taxon>Mycobacteriaceae</taxon>
        <taxon>Mycobacterium</taxon>
    </lineage>
</organism>
<comment type="caution">
    <text evidence="1">The sequence shown here is derived from an EMBL/GenBank/DDBJ whole genome shotgun (WGS) entry which is preliminary data.</text>
</comment>
<evidence type="ECO:0000313" key="1">
    <source>
        <dbReference type="EMBL" id="MCX2941149.1"/>
    </source>
</evidence>
<dbReference type="EMBL" id="JAPJDO010000060">
    <property type="protein sequence ID" value="MCX2941149.1"/>
    <property type="molecule type" value="Genomic_DNA"/>
</dbReference>
<accession>A0ABT3SNN6</accession>